<dbReference type="PANTHER" id="PTHR12603">
    <property type="entry name" value="CCR4-NOT TRANSCRIPTION COMPLEX RELATED"/>
    <property type="match status" value="1"/>
</dbReference>
<dbReference type="GO" id="GO:0030014">
    <property type="term" value="C:CCR4-NOT complex"/>
    <property type="evidence" value="ECO:0007669"/>
    <property type="project" value="InterPro"/>
</dbReference>
<dbReference type="InterPro" id="IPR012677">
    <property type="entry name" value="Nucleotide-bd_a/b_plait_sf"/>
</dbReference>
<proteinExistence type="predicted"/>
<keyword evidence="1 2" id="KW-0694">RNA-binding</keyword>
<name>A0A087UDF0_STEMI</name>
<dbReference type="SUPFAM" id="SSF54928">
    <property type="entry name" value="RNA-binding domain, RBD"/>
    <property type="match status" value="1"/>
</dbReference>
<feature type="region of interest" description="Disordered" evidence="3">
    <location>
        <begin position="732"/>
        <end position="753"/>
    </location>
</feature>
<feature type="compositionally biased region" description="Low complexity" evidence="3">
    <location>
        <begin position="278"/>
        <end position="290"/>
    </location>
</feature>
<accession>A0A087UDF0</accession>
<feature type="compositionally biased region" description="Low complexity" evidence="3">
    <location>
        <begin position="297"/>
        <end position="309"/>
    </location>
</feature>
<dbReference type="InterPro" id="IPR000504">
    <property type="entry name" value="RRM_dom"/>
</dbReference>
<dbReference type="Proteomes" id="UP000054359">
    <property type="component" value="Unassembled WGS sequence"/>
</dbReference>
<dbReference type="GO" id="GO:0016567">
    <property type="term" value="P:protein ubiquitination"/>
    <property type="evidence" value="ECO:0007669"/>
    <property type="project" value="TreeGrafter"/>
</dbReference>
<dbReference type="CDD" id="cd12438">
    <property type="entry name" value="RRM_CNOT4"/>
    <property type="match status" value="1"/>
</dbReference>
<dbReference type="Gene3D" id="3.30.40.10">
    <property type="entry name" value="Zinc/RING finger domain, C3HC4 (zinc finger)"/>
    <property type="match status" value="1"/>
</dbReference>
<dbReference type="InterPro" id="IPR013083">
    <property type="entry name" value="Znf_RING/FYVE/PHD"/>
</dbReference>
<reference evidence="5 6" key="1">
    <citation type="submission" date="2013-11" db="EMBL/GenBank/DDBJ databases">
        <title>Genome sequencing of Stegodyphus mimosarum.</title>
        <authorList>
            <person name="Bechsgaard J."/>
        </authorList>
    </citation>
    <scope>NUCLEOTIDE SEQUENCE [LARGE SCALE GENOMIC DNA]</scope>
</reference>
<dbReference type="EMBL" id="KK119324">
    <property type="protein sequence ID" value="KFM75389.1"/>
    <property type="molecule type" value="Genomic_DNA"/>
</dbReference>
<dbReference type="STRING" id="407821.A0A087UDF0"/>
<dbReference type="PANTHER" id="PTHR12603:SF0">
    <property type="entry name" value="CCR4-NOT TRANSCRIPTION COMPLEX SUBUNIT 4"/>
    <property type="match status" value="1"/>
</dbReference>
<dbReference type="Pfam" id="PF00076">
    <property type="entry name" value="RRM_1"/>
    <property type="match status" value="1"/>
</dbReference>
<dbReference type="Gene3D" id="3.30.70.330">
    <property type="match status" value="1"/>
</dbReference>
<dbReference type="PROSITE" id="PS50102">
    <property type="entry name" value="RRM"/>
    <property type="match status" value="1"/>
</dbReference>
<dbReference type="InterPro" id="IPR003954">
    <property type="entry name" value="RRM_euk-type"/>
</dbReference>
<feature type="domain" description="RRM" evidence="4">
    <location>
        <begin position="116"/>
        <end position="202"/>
    </location>
</feature>
<evidence type="ECO:0000313" key="5">
    <source>
        <dbReference type="EMBL" id="KFM75389.1"/>
    </source>
</evidence>
<sequence>MRLKEDIEEPVEEMSGGEEKKCPKCSEVLDVEELNFFPCECHYQLCLFCWNELKSGDRRCPNCHKVYPDNPVNFKPMTQEQILKIRNWKKKKDLEKRQKIDEIKKNLADRRVLQKNLVFIVGLPQGIEADKEKFEKIMEPFKQIGPVLKCMVNERTNYAGNQGASACAYVTYQNKVDAVKAIKTLTGTKVEGRAIKVSMGTTKYCSNFLKNVQCTKQDCMYLHWIAEDEISFTKEEMQLGNHVEIEQRICEEILANDLKEKSQDSQLEETNVSQKTIQFSSVNNEQSQSEELSRVNSESSLDSPLTSSTESDRPPSVSIKEETIGFNYIQSNLQSSLDFSDPAQSDLHAKLCDSREKRVISLEQPQTYQETLAANGFSNSSNFHNILHAFQQPSKNTVAQGPFPTAQNSDLSVPSCLMPWNGNSCKETSSLNPLAAPFQNHSSYFSNINEEANDVHNGIEEFPSEPTLRDVLGFDPVQIALDNLYRLCLEERRVQIRQRFLNSRAQNLLGYSSTDGLEPRRLRVTQTPPNRFVHPDSFPSSRPHFPMPNLQQRLRNAPDFFTNVAAQPHFQYPTPAPREIVPYSTPTRSPAIENLMLNNATGSSRLCMPVVPQISQPDLLNSQMLSSPSSFVSDFSQRQLNQFQNRDYLDSISLPALQQQHRLQQQHFPQPVVNNNAQLPPLYRNANLNMRMPPPPLQPQQQQQRLLNDFSTRQLQQLGLNFNNLSLQDLQYQHPNNPHISSSNHMGMPPPGL</sequence>
<dbReference type="CDD" id="cd16618">
    <property type="entry name" value="mRING-HC-C4C4_CNOT4"/>
    <property type="match status" value="1"/>
</dbReference>
<dbReference type="OrthoDB" id="1923159at2759"/>
<dbReference type="AlphaFoldDB" id="A0A087UDF0"/>
<dbReference type="InterPro" id="IPR034261">
    <property type="entry name" value="CNOT4_RRM"/>
</dbReference>
<evidence type="ECO:0000259" key="4">
    <source>
        <dbReference type="PROSITE" id="PS50102"/>
    </source>
</evidence>
<gene>
    <name evidence="5" type="ORF">X975_22728</name>
</gene>
<feature type="region of interest" description="Disordered" evidence="3">
    <location>
        <begin position="261"/>
        <end position="318"/>
    </location>
</feature>
<dbReference type="SMART" id="SM00361">
    <property type="entry name" value="RRM_1"/>
    <property type="match status" value="1"/>
</dbReference>
<organism evidence="5 6">
    <name type="scientific">Stegodyphus mimosarum</name>
    <name type="common">African social velvet spider</name>
    <dbReference type="NCBI Taxonomy" id="407821"/>
    <lineage>
        <taxon>Eukaryota</taxon>
        <taxon>Metazoa</taxon>
        <taxon>Ecdysozoa</taxon>
        <taxon>Arthropoda</taxon>
        <taxon>Chelicerata</taxon>
        <taxon>Arachnida</taxon>
        <taxon>Araneae</taxon>
        <taxon>Araneomorphae</taxon>
        <taxon>Entelegynae</taxon>
        <taxon>Eresoidea</taxon>
        <taxon>Eresidae</taxon>
        <taxon>Stegodyphus</taxon>
    </lineage>
</organism>
<feature type="compositionally biased region" description="Polar residues" evidence="3">
    <location>
        <begin position="264"/>
        <end position="277"/>
    </location>
</feature>
<dbReference type="GO" id="GO:0003723">
    <property type="term" value="F:RNA binding"/>
    <property type="evidence" value="ECO:0007669"/>
    <property type="project" value="UniProtKB-UniRule"/>
</dbReference>
<dbReference type="Pfam" id="PF14570">
    <property type="entry name" value="zf-RING_4"/>
    <property type="match status" value="1"/>
</dbReference>
<dbReference type="InterPro" id="IPR035979">
    <property type="entry name" value="RBD_domain_sf"/>
</dbReference>
<protein>
    <submittedName>
        <fullName evidence="5">CCR4-NOT transcription complex subunit 4</fullName>
    </submittedName>
</protein>
<dbReference type="SMART" id="SM00360">
    <property type="entry name" value="RRM"/>
    <property type="match status" value="1"/>
</dbReference>
<evidence type="ECO:0000256" key="2">
    <source>
        <dbReference type="PROSITE-ProRule" id="PRU00176"/>
    </source>
</evidence>
<dbReference type="InterPro" id="IPR039780">
    <property type="entry name" value="Mot2"/>
</dbReference>
<dbReference type="SUPFAM" id="SSF57850">
    <property type="entry name" value="RING/U-box"/>
    <property type="match status" value="1"/>
</dbReference>
<evidence type="ECO:0000256" key="1">
    <source>
        <dbReference type="ARBA" id="ARBA00022884"/>
    </source>
</evidence>
<evidence type="ECO:0000313" key="6">
    <source>
        <dbReference type="Proteomes" id="UP000054359"/>
    </source>
</evidence>
<dbReference type="InterPro" id="IPR039515">
    <property type="entry name" value="NOT4_mRING-HC-C4C4"/>
</dbReference>
<feature type="non-terminal residue" evidence="5">
    <location>
        <position position="753"/>
    </location>
</feature>
<keyword evidence="6" id="KW-1185">Reference proteome</keyword>
<dbReference type="GO" id="GO:0004842">
    <property type="term" value="F:ubiquitin-protein transferase activity"/>
    <property type="evidence" value="ECO:0007669"/>
    <property type="project" value="InterPro"/>
</dbReference>
<feature type="compositionally biased region" description="Polar residues" evidence="3">
    <location>
        <begin position="732"/>
        <end position="745"/>
    </location>
</feature>
<evidence type="ECO:0000256" key="3">
    <source>
        <dbReference type="SAM" id="MobiDB-lite"/>
    </source>
</evidence>